<evidence type="ECO:0000256" key="3">
    <source>
        <dbReference type="ARBA" id="ARBA00022448"/>
    </source>
</evidence>
<evidence type="ECO:0000256" key="8">
    <source>
        <dbReference type="ARBA" id="ARBA00023128"/>
    </source>
</evidence>
<keyword evidence="6" id="KW-1000">Mitochondrion outer membrane</keyword>
<dbReference type="PANTHER" id="PTHR10802">
    <property type="entry name" value="MITOCHONDRIAL IMPORT RECEPTOR SUBUNIT TOM40"/>
    <property type="match status" value="1"/>
</dbReference>
<keyword evidence="4" id="KW-1134">Transmembrane beta strand</keyword>
<dbReference type="Bgee" id="ENSCPOG00000015329">
    <property type="expression patterns" value="Expressed in heart left ventricle and 11 other cell types or tissues"/>
</dbReference>
<keyword evidence="7" id="KW-0653">Protein transport</keyword>
<reference evidence="10" key="2">
    <citation type="submission" date="2025-08" db="UniProtKB">
        <authorList>
            <consortium name="Ensembl"/>
        </authorList>
    </citation>
    <scope>IDENTIFICATION</scope>
    <source>
        <strain evidence="10">2N</strain>
    </source>
</reference>
<evidence type="ECO:0000256" key="7">
    <source>
        <dbReference type="ARBA" id="ARBA00022927"/>
    </source>
</evidence>
<dbReference type="AlphaFoldDB" id="A0A286XJF2"/>
<dbReference type="GO" id="GO:0005741">
    <property type="term" value="C:mitochondrial outer membrane"/>
    <property type="evidence" value="ECO:0007669"/>
    <property type="project" value="UniProtKB-SubCell"/>
</dbReference>
<keyword evidence="8" id="KW-0496">Mitochondrion</keyword>
<dbReference type="InterPro" id="IPR023614">
    <property type="entry name" value="Porin_dom_sf"/>
</dbReference>
<dbReference type="GO" id="GO:0008320">
    <property type="term" value="F:protein transmembrane transporter activity"/>
    <property type="evidence" value="ECO:0007669"/>
    <property type="project" value="InterPro"/>
</dbReference>
<evidence type="ECO:0000256" key="4">
    <source>
        <dbReference type="ARBA" id="ARBA00022452"/>
    </source>
</evidence>
<dbReference type="EMBL" id="AAKN02043133">
    <property type="status" value="NOT_ANNOTATED_CDS"/>
    <property type="molecule type" value="Genomic_DNA"/>
</dbReference>
<dbReference type="EMBL" id="AAKN02043134">
    <property type="status" value="NOT_ANNOTATED_CDS"/>
    <property type="molecule type" value="Genomic_DNA"/>
</dbReference>
<proteinExistence type="inferred from homology"/>
<accession>A0A286XJF2</accession>
<dbReference type="FunFam" id="2.40.160.10:FF:000006">
    <property type="entry name" value="Translocase of outer mitochondrial membrane 40 like"/>
    <property type="match status" value="1"/>
</dbReference>
<dbReference type="CDD" id="cd07305">
    <property type="entry name" value="Porin3_Tom40"/>
    <property type="match status" value="1"/>
</dbReference>
<comment type="subcellular location">
    <subcellularLocation>
        <location evidence="1">Mitochondrion outer membrane</location>
        <topology evidence="1">Multi-pass membrane protein</topology>
    </subcellularLocation>
</comment>
<evidence type="ECO:0000313" key="11">
    <source>
        <dbReference type="Proteomes" id="UP000005447"/>
    </source>
</evidence>
<name>A0A286XJF2_CAVPO</name>
<keyword evidence="5" id="KW-0812">Transmembrane</keyword>
<gene>
    <name evidence="10" type="primary">TOMM40L</name>
</gene>
<dbReference type="Gene3D" id="2.40.160.10">
    <property type="entry name" value="Porin"/>
    <property type="match status" value="1"/>
</dbReference>
<comment type="similarity">
    <text evidence="2">Belongs to the Tom40 family.</text>
</comment>
<evidence type="ECO:0000256" key="1">
    <source>
        <dbReference type="ARBA" id="ARBA00004374"/>
    </source>
</evidence>
<evidence type="ECO:0000256" key="2">
    <source>
        <dbReference type="ARBA" id="ARBA00010510"/>
    </source>
</evidence>
<evidence type="ECO:0000256" key="6">
    <source>
        <dbReference type="ARBA" id="ARBA00022787"/>
    </source>
</evidence>
<evidence type="ECO:0000256" key="5">
    <source>
        <dbReference type="ARBA" id="ARBA00022692"/>
    </source>
</evidence>
<dbReference type="GO" id="GO:0030150">
    <property type="term" value="P:protein import into mitochondrial matrix"/>
    <property type="evidence" value="ECO:0007669"/>
    <property type="project" value="InterPro"/>
</dbReference>
<evidence type="ECO:0000256" key="9">
    <source>
        <dbReference type="ARBA" id="ARBA00023136"/>
    </source>
</evidence>
<dbReference type="Proteomes" id="UP000005447">
    <property type="component" value="Unassembled WGS sequence"/>
</dbReference>
<keyword evidence="11" id="KW-1185">Reference proteome</keyword>
<dbReference type="InterPro" id="IPR027246">
    <property type="entry name" value="Porin_Euk/Tom40"/>
</dbReference>
<reference evidence="11" key="1">
    <citation type="journal article" date="2011" name="Nature">
        <title>A high-resolution map of human evolutionary constraint using 29 mammals.</title>
        <authorList>
            <person name="Lindblad-Toh K."/>
            <person name="Garber M."/>
            <person name="Zuk O."/>
            <person name="Lin M.F."/>
            <person name="Parker B.J."/>
            <person name="Washietl S."/>
            <person name="Kheradpour P."/>
            <person name="Ernst J."/>
            <person name="Jordan G."/>
            <person name="Mauceli E."/>
            <person name="Ward L.D."/>
            <person name="Lowe C.B."/>
            <person name="Holloway A.K."/>
            <person name="Clamp M."/>
            <person name="Gnerre S."/>
            <person name="Alfoldi J."/>
            <person name="Beal K."/>
            <person name="Chang J."/>
            <person name="Clawson H."/>
            <person name="Cuff J."/>
            <person name="Di Palma F."/>
            <person name="Fitzgerald S."/>
            <person name="Flicek P."/>
            <person name="Guttman M."/>
            <person name="Hubisz M.J."/>
            <person name="Jaffe D.B."/>
            <person name="Jungreis I."/>
            <person name="Kent W.J."/>
            <person name="Kostka D."/>
            <person name="Lara M."/>
            <person name="Martins A.L."/>
            <person name="Massingham T."/>
            <person name="Moltke I."/>
            <person name="Raney B.J."/>
            <person name="Rasmussen M.D."/>
            <person name="Robinson J."/>
            <person name="Stark A."/>
            <person name="Vilella A.J."/>
            <person name="Wen J."/>
            <person name="Xie X."/>
            <person name="Zody M.C."/>
            <person name="Baldwin J."/>
            <person name="Bloom T."/>
            <person name="Chin C.W."/>
            <person name="Heiman D."/>
            <person name="Nicol R."/>
            <person name="Nusbaum C."/>
            <person name="Young S."/>
            <person name="Wilkinson J."/>
            <person name="Worley K.C."/>
            <person name="Kovar C.L."/>
            <person name="Muzny D.M."/>
            <person name="Gibbs R.A."/>
            <person name="Cree A."/>
            <person name="Dihn H.H."/>
            <person name="Fowler G."/>
            <person name="Jhangiani S."/>
            <person name="Joshi V."/>
            <person name="Lee S."/>
            <person name="Lewis L.R."/>
            <person name="Nazareth L.V."/>
            <person name="Okwuonu G."/>
            <person name="Santibanez J."/>
            <person name="Warren W.C."/>
            <person name="Mardis E.R."/>
            <person name="Weinstock G.M."/>
            <person name="Wilson R.K."/>
            <person name="Delehaunty K."/>
            <person name="Dooling D."/>
            <person name="Fronik C."/>
            <person name="Fulton L."/>
            <person name="Fulton B."/>
            <person name="Graves T."/>
            <person name="Minx P."/>
            <person name="Sodergren E."/>
            <person name="Birney E."/>
            <person name="Margulies E.H."/>
            <person name="Herrero J."/>
            <person name="Green E.D."/>
            <person name="Haussler D."/>
            <person name="Siepel A."/>
            <person name="Goldman N."/>
            <person name="Pollard K.S."/>
            <person name="Pedersen J.S."/>
            <person name="Lander E.S."/>
            <person name="Kellis M."/>
        </authorList>
    </citation>
    <scope>NUCLEOTIDE SEQUENCE [LARGE SCALE GENOMIC DNA]</scope>
    <source>
        <strain evidence="11">2N</strain>
    </source>
</reference>
<organism evidence="10 11">
    <name type="scientific">Cavia porcellus</name>
    <name type="common">Guinea pig</name>
    <dbReference type="NCBI Taxonomy" id="10141"/>
    <lineage>
        <taxon>Eukaryota</taxon>
        <taxon>Metazoa</taxon>
        <taxon>Chordata</taxon>
        <taxon>Craniata</taxon>
        <taxon>Vertebrata</taxon>
        <taxon>Euteleostomi</taxon>
        <taxon>Mammalia</taxon>
        <taxon>Eutheria</taxon>
        <taxon>Euarchontoglires</taxon>
        <taxon>Glires</taxon>
        <taxon>Rodentia</taxon>
        <taxon>Hystricomorpha</taxon>
        <taxon>Caviidae</taxon>
        <taxon>Cavia</taxon>
    </lineage>
</organism>
<dbReference type="InterPro" id="IPR037930">
    <property type="entry name" value="Tom40"/>
</dbReference>
<keyword evidence="9" id="KW-0472">Membrane</keyword>
<sequence length="265" mass="29309">MGNTLGLARWDFTYLGRVPGLCLFLPFPSPPSDVFPAQMEGVKLVVNKVLSSHFQVHFFFSSMGILPWGTQGWSNLTSCLPAQTQQAKFLTWQFDGEYRGDDYTATLTLGNPDLIGESVIMVAHFLQSLTHRLVLGGELVYHRRPGEEGAILTLAGKYSAVHWVATLNVGSGGAHASYYHRANEQVQVGVEFEANTRLQDTTFSFGYHLTLPQANMVFRGLVDSNWCVGAVLEKKMPPLPVTLALGAFLSHWRNRFHCGFSITVG</sequence>
<evidence type="ECO:0000313" key="10">
    <source>
        <dbReference type="Ensembl" id="ENSCPOP00000025584.1"/>
    </source>
</evidence>
<dbReference type="VEuPathDB" id="HostDB:ENSCPOG00000015329"/>
<dbReference type="Ensembl" id="ENSCPOT00000038935.1">
    <property type="protein sequence ID" value="ENSCPOP00000025584.1"/>
    <property type="gene ID" value="ENSCPOG00000015329.4"/>
</dbReference>
<dbReference type="Pfam" id="PF01459">
    <property type="entry name" value="Porin_3"/>
    <property type="match status" value="1"/>
</dbReference>
<dbReference type="GeneTree" id="ENSGT00390000003308"/>
<protein>
    <submittedName>
        <fullName evidence="10">Translocase of outer mitochondrial membrane 40 like</fullName>
    </submittedName>
</protein>
<reference evidence="10" key="3">
    <citation type="submission" date="2025-09" db="UniProtKB">
        <authorList>
            <consortium name="Ensembl"/>
        </authorList>
    </citation>
    <scope>IDENTIFICATION</scope>
    <source>
        <strain evidence="10">2N</strain>
    </source>
</reference>
<keyword evidence="3" id="KW-0813">Transport</keyword>